<dbReference type="InterPro" id="IPR050260">
    <property type="entry name" value="FAD-bd_OxRdtase"/>
</dbReference>
<keyword evidence="9" id="KW-1185">Reference proteome</keyword>
<evidence type="ECO:0000313" key="8">
    <source>
        <dbReference type="EMBL" id="MBB6479781.1"/>
    </source>
</evidence>
<evidence type="ECO:0000256" key="6">
    <source>
        <dbReference type="ARBA" id="ARBA00023284"/>
    </source>
</evidence>
<name>A0A841R8U2_9SPIO</name>
<dbReference type="InterPro" id="IPR036873">
    <property type="entry name" value="Rhodanese-like_dom_sf"/>
</dbReference>
<dbReference type="InterPro" id="IPR004099">
    <property type="entry name" value="Pyr_nucl-diS_OxRdtase_dimer"/>
</dbReference>
<keyword evidence="3" id="KW-0285">Flavoprotein</keyword>
<dbReference type="InterPro" id="IPR036188">
    <property type="entry name" value="FAD/NAD-bd_sf"/>
</dbReference>
<evidence type="ECO:0000256" key="3">
    <source>
        <dbReference type="ARBA" id="ARBA00022630"/>
    </source>
</evidence>
<dbReference type="Gene3D" id="3.40.250.10">
    <property type="entry name" value="Rhodanese-like domain"/>
    <property type="match status" value="1"/>
</dbReference>
<dbReference type="Proteomes" id="UP000587760">
    <property type="component" value="Unassembled WGS sequence"/>
</dbReference>
<keyword evidence="6" id="KW-0676">Redox-active center</keyword>
<dbReference type="GO" id="GO:0016491">
    <property type="term" value="F:oxidoreductase activity"/>
    <property type="evidence" value="ECO:0007669"/>
    <property type="project" value="UniProtKB-KW"/>
</dbReference>
<dbReference type="RefSeq" id="WP_184745311.1">
    <property type="nucleotide sequence ID" value="NZ_JACHGJ010000002.1"/>
</dbReference>
<evidence type="ECO:0000256" key="1">
    <source>
        <dbReference type="ARBA" id="ARBA00001974"/>
    </source>
</evidence>
<dbReference type="SUPFAM" id="SSF51905">
    <property type="entry name" value="FAD/NAD(P)-binding domain"/>
    <property type="match status" value="2"/>
</dbReference>
<comment type="similarity">
    <text evidence="2">Belongs to the class-III pyridine nucleotide-disulfide oxidoreductase family.</text>
</comment>
<organism evidence="8 9">
    <name type="scientific">Spirochaeta isovalerica</name>
    <dbReference type="NCBI Taxonomy" id="150"/>
    <lineage>
        <taxon>Bacteria</taxon>
        <taxon>Pseudomonadati</taxon>
        <taxon>Spirochaetota</taxon>
        <taxon>Spirochaetia</taxon>
        <taxon>Spirochaetales</taxon>
        <taxon>Spirochaetaceae</taxon>
        <taxon>Spirochaeta</taxon>
    </lineage>
</organism>
<comment type="caution">
    <text evidence="8">The sequence shown here is derived from an EMBL/GenBank/DDBJ whole genome shotgun (WGS) entry which is preliminary data.</text>
</comment>
<proteinExistence type="inferred from homology"/>
<evidence type="ECO:0000256" key="5">
    <source>
        <dbReference type="ARBA" id="ARBA00023002"/>
    </source>
</evidence>
<protein>
    <submittedName>
        <fullName evidence="8">NADPH-dependent 2,4-dienoyl-CoA reductase/sulfur reductase-like enzyme</fullName>
    </submittedName>
</protein>
<dbReference type="Pfam" id="PF02852">
    <property type="entry name" value="Pyr_redox_dim"/>
    <property type="match status" value="1"/>
</dbReference>
<evidence type="ECO:0000313" key="9">
    <source>
        <dbReference type="Proteomes" id="UP000587760"/>
    </source>
</evidence>
<dbReference type="CDD" id="cd00158">
    <property type="entry name" value="RHOD"/>
    <property type="match status" value="1"/>
</dbReference>
<dbReference type="PANTHER" id="PTHR43429">
    <property type="entry name" value="PYRIDINE NUCLEOTIDE-DISULFIDE OXIDOREDUCTASE DOMAIN-CONTAINING"/>
    <property type="match status" value="1"/>
</dbReference>
<accession>A0A841R8U2</accession>
<keyword evidence="5" id="KW-0560">Oxidoreductase</keyword>
<dbReference type="EMBL" id="JACHGJ010000002">
    <property type="protein sequence ID" value="MBB6479781.1"/>
    <property type="molecule type" value="Genomic_DNA"/>
</dbReference>
<gene>
    <name evidence="8" type="ORF">HNR50_001439</name>
</gene>
<feature type="domain" description="Rhodanese" evidence="7">
    <location>
        <begin position="464"/>
        <end position="554"/>
    </location>
</feature>
<dbReference type="SMART" id="SM00450">
    <property type="entry name" value="RHOD"/>
    <property type="match status" value="1"/>
</dbReference>
<dbReference type="InterPro" id="IPR023753">
    <property type="entry name" value="FAD/NAD-binding_dom"/>
</dbReference>
<keyword evidence="4" id="KW-0274">FAD</keyword>
<dbReference type="PRINTS" id="PR00411">
    <property type="entry name" value="PNDRDTASEI"/>
</dbReference>
<dbReference type="Gene3D" id="3.50.50.60">
    <property type="entry name" value="FAD/NAD(P)-binding domain"/>
    <property type="match status" value="2"/>
</dbReference>
<dbReference type="InterPro" id="IPR016156">
    <property type="entry name" value="FAD/NAD-linked_Rdtase_dimer_sf"/>
</dbReference>
<dbReference type="InterPro" id="IPR001763">
    <property type="entry name" value="Rhodanese-like_dom"/>
</dbReference>
<dbReference type="PANTHER" id="PTHR43429:SF1">
    <property type="entry name" value="NAD(P)H SULFUR OXIDOREDUCTASE (COA-DEPENDENT)"/>
    <property type="match status" value="1"/>
</dbReference>
<dbReference type="Pfam" id="PF00581">
    <property type="entry name" value="Rhodanese"/>
    <property type="match status" value="1"/>
</dbReference>
<dbReference type="SUPFAM" id="SSF55424">
    <property type="entry name" value="FAD/NAD-linked reductases, dimerisation (C-terminal) domain"/>
    <property type="match status" value="1"/>
</dbReference>
<comment type="cofactor">
    <cofactor evidence="1">
        <name>FAD</name>
        <dbReference type="ChEBI" id="CHEBI:57692"/>
    </cofactor>
</comment>
<dbReference type="PRINTS" id="PR00368">
    <property type="entry name" value="FADPNR"/>
</dbReference>
<dbReference type="Pfam" id="PF07992">
    <property type="entry name" value="Pyr_redox_2"/>
    <property type="match status" value="1"/>
</dbReference>
<evidence type="ECO:0000256" key="2">
    <source>
        <dbReference type="ARBA" id="ARBA00009130"/>
    </source>
</evidence>
<dbReference type="AlphaFoldDB" id="A0A841R8U2"/>
<dbReference type="SUPFAM" id="SSF52821">
    <property type="entry name" value="Rhodanese/Cell cycle control phosphatase"/>
    <property type="match status" value="1"/>
</dbReference>
<dbReference type="PROSITE" id="PS50206">
    <property type="entry name" value="RHODANESE_3"/>
    <property type="match status" value="1"/>
</dbReference>
<reference evidence="8 9" key="1">
    <citation type="submission" date="2020-08" db="EMBL/GenBank/DDBJ databases">
        <title>Genomic Encyclopedia of Type Strains, Phase IV (KMG-IV): sequencing the most valuable type-strain genomes for metagenomic binning, comparative biology and taxonomic classification.</title>
        <authorList>
            <person name="Goeker M."/>
        </authorList>
    </citation>
    <scope>NUCLEOTIDE SEQUENCE [LARGE SCALE GENOMIC DNA]</scope>
    <source>
        <strain evidence="8 9">DSM 2461</strain>
    </source>
</reference>
<sequence>MARKILVVGGVAGGASAAARLRRHSEEDQIIVFEKGPNVSFSNCCLPYHLSGVIEKAEDLVLMTPELFKSQYNIDVRINNEVVSIDREAKEVKIKNLDTGKDYTETYDKLVLSPGGKPIVPPIPGLEKINHFTIRNVVDIDRIAKAIKEKDVKKISVIGAGFIGIETVENLKEAGYEVTLIEAMPQILRIFDYDMVQTLHKELYDQGVNLILDDKVTAFDTRMIHLESGRKVDADVVIMAIGVSPETDLAKQAGLEIGKTGAMKVDQNFRTVDQDIYAVGDAIEVYSYLFDDYFKLPLAGPAQKQARSVADHINGQYVDNRGYIGSSILKVFDYNAASTGLTCGFIKNSGLKVDYDCVRIIPGDKVGLMPSSKNMHFKLIYEKPTGKILGAQAIGKGNVDKRIDVIATVIKFNGTINDLKDLELCYAPPFGTAKDVVNFAGYVAINLMHDDFRQVNVYDVRPLVEDGAAIFDVREENEYELSHLKGAVNIPLSQLRDRIDEFPKDKPIYLHCRSGQRSYNACLALQNRGFKNVYNISGGFMGISFFEFYNDKVTGREPILTGYNFD</sequence>
<evidence type="ECO:0000256" key="4">
    <source>
        <dbReference type="ARBA" id="ARBA00022827"/>
    </source>
</evidence>
<evidence type="ECO:0000259" key="7">
    <source>
        <dbReference type="PROSITE" id="PS50206"/>
    </source>
</evidence>